<comment type="catalytic activity">
    <reaction evidence="1">
        <text>Hydrolysis of DNA containing ring-opened 7-methylguanine residues, releasing 2,6-diamino-4-hydroxy-5-(N-methyl)formamidopyrimidine.</text>
        <dbReference type="EC" id="3.2.2.23"/>
    </reaction>
</comment>
<dbReference type="GO" id="GO:0006281">
    <property type="term" value="P:DNA repair"/>
    <property type="evidence" value="ECO:0007669"/>
    <property type="project" value="UniProtKB-KW"/>
</dbReference>
<dbReference type="PROSITE" id="PS51066">
    <property type="entry name" value="ZF_FPG_2"/>
    <property type="match status" value="1"/>
</dbReference>
<dbReference type="SUPFAM" id="SSF57716">
    <property type="entry name" value="Glucocorticoid receptor-like (DNA-binding domain)"/>
    <property type="match status" value="1"/>
</dbReference>
<dbReference type="Pfam" id="PF06831">
    <property type="entry name" value="H2TH"/>
    <property type="match status" value="1"/>
</dbReference>
<dbReference type="SUPFAM" id="SSF46946">
    <property type="entry name" value="S13-like H2TH domain"/>
    <property type="match status" value="1"/>
</dbReference>
<dbReference type="Gene3D" id="3.20.190.10">
    <property type="entry name" value="MutM-like, N-terminal"/>
    <property type="match status" value="1"/>
</dbReference>
<dbReference type="InterPro" id="IPR035937">
    <property type="entry name" value="FPG_N"/>
</dbReference>
<keyword evidence="17" id="KW-1185">Reference proteome</keyword>
<dbReference type="SMART" id="SM01232">
    <property type="entry name" value="H2TH"/>
    <property type="match status" value="1"/>
</dbReference>
<name>A0A934K6X9_9BACT</name>
<dbReference type="Pfam" id="PF01149">
    <property type="entry name" value="Fapy_DNA_glyco"/>
    <property type="match status" value="1"/>
</dbReference>
<evidence type="ECO:0000259" key="15">
    <source>
        <dbReference type="PROSITE" id="PS51068"/>
    </source>
</evidence>
<dbReference type="PANTHER" id="PTHR22993">
    <property type="entry name" value="FORMAMIDOPYRIMIDINE-DNA GLYCOSYLASE"/>
    <property type="match status" value="1"/>
</dbReference>
<evidence type="ECO:0000256" key="7">
    <source>
        <dbReference type="ARBA" id="ARBA00022833"/>
    </source>
</evidence>
<evidence type="ECO:0000256" key="5">
    <source>
        <dbReference type="ARBA" id="ARBA00022771"/>
    </source>
</evidence>
<evidence type="ECO:0000313" key="16">
    <source>
        <dbReference type="EMBL" id="MBJ7597556.1"/>
    </source>
</evidence>
<evidence type="ECO:0000256" key="6">
    <source>
        <dbReference type="ARBA" id="ARBA00022801"/>
    </source>
</evidence>
<evidence type="ECO:0000256" key="12">
    <source>
        <dbReference type="ARBA" id="ARBA00023295"/>
    </source>
</evidence>
<dbReference type="GO" id="GO:0016829">
    <property type="term" value="F:lyase activity"/>
    <property type="evidence" value="ECO:0007669"/>
    <property type="project" value="UniProtKB-KW"/>
</dbReference>
<evidence type="ECO:0000256" key="2">
    <source>
        <dbReference type="ARBA" id="ARBA00009409"/>
    </source>
</evidence>
<evidence type="ECO:0000256" key="11">
    <source>
        <dbReference type="ARBA" id="ARBA00023268"/>
    </source>
</evidence>
<evidence type="ECO:0000256" key="3">
    <source>
        <dbReference type="ARBA" id="ARBA00022723"/>
    </source>
</evidence>
<keyword evidence="9" id="KW-0234">DNA repair</keyword>
<dbReference type="PANTHER" id="PTHR22993:SF9">
    <property type="entry name" value="FORMAMIDOPYRIMIDINE-DNA GLYCOSYLASE"/>
    <property type="match status" value="1"/>
</dbReference>
<gene>
    <name evidence="16" type="ORF">JF922_05660</name>
</gene>
<sequence length="275" mass="31496">MPELPELEALRIQLGPRVQGRLVTAVEVNPKKAHLLRYPVEAFAHELPYRRIQGTWRRGKHLVFDLELASGGDLRHLVINPMLGGRFQLAAEDRPPPATHVFSLRLERGEELRYLDFRDMGRIYWTADAAQDVPVWSEMGPEPDELAGAGLDAFRHRLRRYRDELKDLLRNQSFCAGIGNAYSDEILFEARLLPLRRRASVTPEEEEMLFEALPSVLRRATEAILANPDYDESKQDRTFMKVHGKGGKDCSRCGHRISQLGSNREPLNFCRGCQR</sequence>
<dbReference type="EMBL" id="JAEKNR010000067">
    <property type="protein sequence ID" value="MBJ7597556.1"/>
    <property type="molecule type" value="Genomic_DNA"/>
</dbReference>
<comment type="similarity">
    <text evidence="2">Belongs to the FPG family.</text>
</comment>
<comment type="caution">
    <text evidence="16">The sequence shown here is derived from an EMBL/GenBank/DDBJ whole genome shotgun (WGS) entry which is preliminary data.</text>
</comment>
<organism evidence="16 17">
    <name type="scientific">Candidatus Nephthysia bennettiae</name>
    <dbReference type="NCBI Taxonomy" id="3127016"/>
    <lineage>
        <taxon>Bacteria</taxon>
        <taxon>Bacillati</taxon>
        <taxon>Candidatus Dormiibacterota</taxon>
        <taxon>Candidatus Dormibacteria</taxon>
        <taxon>Candidatus Dormibacterales</taxon>
        <taxon>Candidatus Dormibacteraceae</taxon>
        <taxon>Candidatus Nephthysia</taxon>
    </lineage>
</organism>
<evidence type="ECO:0000256" key="13">
    <source>
        <dbReference type="PROSITE-ProRule" id="PRU00391"/>
    </source>
</evidence>
<keyword evidence="4" id="KW-0227">DNA damage</keyword>
<dbReference type="AlphaFoldDB" id="A0A934K6X9"/>
<keyword evidence="8" id="KW-0238">DNA-binding</keyword>
<dbReference type="SMART" id="SM00898">
    <property type="entry name" value="Fapy_DNA_glyco"/>
    <property type="match status" value="1"/>
</dbReference>
<keyword evidence="12" id="KW-0326">Glycosidase</keyword>
<keyword evidence="7" id="KW-0862">Zinc</keyword>
<keyword evidence="6" id="KW-0378">Hydrolase</keyword>
<dbReference type="InterPro" id="IPR012319">
    <property type="entry name" value="FPG_cat"/>
</dbReference>
<evidence type="ECO:0000256" key="9">
    <source>
        <dbReference type="ARBA" id="ARBA00023204"/>
    </source>
</evidence>
<evidence type="ECO:0000259" key="14">
    <source>
        <dbReference type="PROSITE" id="PS51066"/>
    </source>
</evidence>
<accession>A0A934K6X9</accession>
<keyword evidence="5 13" id="KW-0863">Zinc-finger</keyword>
<dbReference type="GO" id="GO:0003677">
    <property type="term" value="F:DNA binding"/>
    <property type="evidence" value="ECO:0007669"/>
    <property type="project" value="UniProtKB-KW"/>
</dbReference>
<evidence type="ECO:0000256" key="10">
    <source>
        <dbReference type="ARBA" id="ARBA00023239"/>
    </source>
</evidence>
<feature type="domain" description="FPG-type" evidence="14">
    <location>
        <begin position="241"/>
        <end position="275"/>
    </location>
</feature>
<dbReference type="SUPFAM" id="SSF81624">
    <property type="entry name" value="N-terminal domain of MutM-like DNA repair proteins"/>
    <property type="match status" value="1"/>
</dbReference>
<proteinExistence type="inferred from homology"/>
<dbReference type="InterPro" id="IPR000214">
    <property type="entry name" value="Znf_DNA_glyclase/AP_lyase"/>
</dbReference>
<protein>
    <recommendedName>
        <fullName evidence="18">DNA-(apurinic or apyrimidinic site) lyase</fullName>
    </recommendedName>
</protein>
<dbReference type="InterPro" id="IPR015886">
    <property type="entry name" value="H2TH_FPG"/>
</dbReference>
<dbReference type="Gene3D" id="1.10.8.50">
    <property type="match status" value="1"/>
</dbReference>
<dbReference type="Proteomes" id="UP000612893">
    <property type="component" value="Unassembled WGS sequence"/>
</dbReference>
<dbReference type="GO" id="GO:0008534">
    <property type="term" value="F:oxidized purine nucleobase lesion DNA N-glycosylase activity"/>
    <property type="evidence" value="ECO:0007669"/>
    <property type="project" value="UniProtKB-EC"/>
</dbReference>
<evidence type="ECO:0000256" key="1">
    <source>
        <dbReference type="ARBA" id="ARBA00001668"/>
    </source>
</evidence>
<evidence type="ECO:0000313" key="17">
    <source>
        <dbReference type="Proteomes" id="UP000612893"/>
    </source>
</evidence>
<evidence type="ECO:0008006" key="18">
    <source>
        <dbReference type="Google" id="ProtNLM"/>
    </source>
</evidence>
<dbReference type="GO" id="GO:0008270">
    <property type="term" value="F:zinc ion binding"/>
    <property type="evidence" value="ECO:0007669"/>
    <property type="project" value="UniProtKB-KW"/>
</dbReference>
<keyword evidence="10" id="KW-0456">Lyase</keyword>
<feature type="domain" description="Formamidopyrimidine-DNA glycosylase catalytic" evidence="15">
    <location>
        <begin position="2"/>
        <end position="121"/>
    </location>
</feature>
<keyword evidence="11" id="KW-0511">Multifunctional enzyme</keyword>
<keyword evidence="3" id="KW-0479">Metal-binding</keyword>
<dbReference type="InterPro" id="IPR010979">
    <property type="entry name" value="Ribosomal_uS13-like_H2TH"/>
</dbReference>
<evidence type="ECO:0000256" key="4">
    <source>
        <dbReference type="ARBA" id="ARBA00022763"/>
    </source>
</evidence>
<evidence type="ECO:0000256" key="8">
    <source>
        <dbReference type="ARBA" id="ARBA00023125"/>
    </source>
</evidence>
<reference evidence="16" key="1">
    <citation type="submission" date="2020-10" db="EMBL/GenBank/DDBJ databases">
        <title>Ca. Dormibacterota MAGs.</title>
        <authorList>
            <person name="Montgomery K."/>
        </authorList>
    </citation>
    <scope>NUCLEOTIDE SEQUENCE [LARGE SCALE GENOMIC DNA]</scope>
    <source>
        <strain evidence="16">SC8812_S17_10</strain>
    </source>
</reference>
<dbReference type="PROSITE" id="PS51068">
    <property type="entry name" value="FPG_CAT"/>
    <property type="match status" value="1"/>
</dbReference>
<dbReference type="RefSeq" id="WP_338199879.1">
    <property type="nucleotide sequence ID" value="NZ_JAEKNR010000067.1"/>
</dbReference>